<organism evidence="3 4">
    <name type="scientific">Streptomyces cellulosae</name>
    <dbReference type="NCBI Taxonomy" id="1968"/>
    <lineage>
        <taxon>Bacteria</taxon>
        <taxon>Bacillati</taxon>
        <taxon>Actinomycetota</taxon>
        <taxon>Actinomycetes</taxon>
        <taxon>Kitasatosporales</taxon>
        <taxon>Streptomycetaceae</taxon>
        <taxon>Streptomyces</taxon>
    </lineage>
</organism>
<keyword evidence="4" id="KW-1185">Reference proteome</keyword>
<feature type="compositionally biased region" description="Basic and acidic residues" evidence="1">
    <location>
        <begin position="126"/>
        <end position="137"/>
    </location>
</feature>
<dbReference type="Proteomes" id="UP001612415">
    <property type="component" value="Unassembled WGS sequence"/>
</dbReference>
<reference evidence="3 4" key="1">
    <citation type="submission" date="2024-10" db="EMBL/GenBank/DDBJ databases">
        <title>The Natural Products Discovery Center: Release of the First 8490 Sequenced Strains for Exploring Actinobacteria Biosynthetic Diversity.</title>
        <authorList>
            <person name="Kalkreuter E."/>
            <person name="Kautsar S.A."/>
            <person name="Yang D."/>
            <person name="Bader C.D."/>
            <person name="Teijaro C.N."/>
            <person name="Fluegel L."/>
            <person name="Davis C.M."/>
            <person name="Simpson J.R."/>
            <person name="Lauterbach L."/>
            <person name="Steele A.D."/>
            <person name="Gui C."/>
            <person name="Meng S."/>
            <person name="Li G."/>
            <person name="Viehrig K."/>
            <person name="Ye F."/>
            <person name="Su P."/>
            <person name="Kiefer A.F."/>
            <person name="Nichols A."/>
            <person name="Cepeda A.J."/>
            <person name="Yan W."/>
            <person name="Fan B."/>
            <person name="Jiang Y."/>
            <person name="Adhikari A."/>
            <person name="Zheng C.-J."/>
            <person name="Schuster L."/>
            <person name="Cowan T.M."/>
            <person name="Smanski M.J."/>
            <person name="Chevrette M.G."/>
            <person name="De Carvalho L.P.S."/>
            <person name="Shen B."/>
        </authorList>
    </citation>
    <scope>NUCLEOTIDE SEQUENCE [LARGE SCALE GENOMIC DNA]</scope>
    <source>
        <strain evidence="3 4">NPDC051599</strain>
    </source>
</reference>
<protein>
    <submittedName>
        <fullName evidence="3">DUF397 domain-containing protein</fullName>
    </submittedName>
</protein>
<dbReference type="EMBL" id="JBITDC010000006">
    <property type="protein sequence ID" value="MFI5676692.1"/>
    <property type="molecule type" value="Genomic_DNA"/>
</dbReference>
<feature type="region of interest" description="Disordered" evidence="1">
    <location>
        <begin position="109"/>
        <end position="137"/>
    </location>
</feature>
<dbReference type="InterPro" id="IPR007278">
    <property type="entry name" value="DUF397"/>
</dbReference>
<name>A0ABW7Y2V2_STRCE</name>
<proteinExistence type="predicted"/>
<sequence>MSTPLWQKSSYCAQGESCVHVAATAQRSSYCQEGEACIHISAPYPASIHLTESADPAKAVLTTGPVAFGALLSMLKVPANEPAFRRSNGSASARTARSLRRQMLAGGWEKSAQARAEAGIVPTVAGRDESEKATLER</sequence>
<dbReference type="RefSeq" id="WP_398657404.1">
    <property type="nucleotide sequence ID" value="NZ_JBITDC010000006.1"/>
</dbReference>
<evidence type="ECO:0000313" key="4">
    <source>
        <dbReference type="Proteomes" id="UP001612415"/>
    </source>
</evidence>
<comment type="caution">
    <text evidence="3">The sequence shown here is derived from an EMBL/GenBank/DDBJ whole genome shotgun (WGS) entry which is preliminary data.</text>
</comment>
<evidence type="ECO:0000313" key="3">
    <source>
        <dbReference type="EMBL" id="MFI5676692.1"/>
    </source>
</evidence>
<evidence type="ECO:0000259" key="2">
    <source>
        <dbReference type="Pfam" id="PF04149"/>
    </source>
</evidence>
<accession>A0ABW7Y2V2</accession>
<gene>
    <name evidence="3" type="ORF">ACIA8P_18770</name>
</gene>
<dbReference type="Pfam" id="PF04149">
    <property type="entry name" value="DUF397"/>
    <property type="match status" value="1"/>
</dbReference>
<feature type="domain" description="DUF397" evidence="2">
    <location>
        <begin position="26"/>
        <end position="76"/>
    </location>
</feature>
<evidence type="ECO:0000256" key="1">
    <source>
        <dbReference type="SAM" id="MobiDB-lite"/>
    </source>
</evidence>